<reference evidence="1" key="2">
    <citation type="journal article" date="2015" name="Data Brief">
        <title>Shoot transcriptome of the giant reed, Arundo donax.</title>
        <authorList>
            <person name="Barrero R.A."/>
            <person name="Guerrero F.D."/>
            <person name="Moolhuijzen P."/>
            <person name="Goolsby J.A."/>
            <person name="Tidwell J."/>
            <person name="Bellgard S.E."/>
            <person name="Bellgard M.I."/>
        </authorList>
    </citation>
    <scope>NUCLEOTIDE SEQUENCE</scope>
    <source>
        <tissue evidence="1">Shoot tissue taken approximately 20 cm above the soil surface</tissue>
    </source>
</reference>
<accession>A0A0A9GF53</accession>
<name>A0A0A9GF53_ARUDO</name>
<reference evidence="1" key="1">
    <citation type="submission" date="2014-09" db="EMBL/GenBank/DDBJ databases">
        <authorList>
            <person name="Magalhaes I.L.F."/>
            <person name="Oliveira U."/>
            <person name="Santos F.R."/>
            <person name="Vidigal T.H.D.A."/>
            <person name="Brescovit A.D."/>
            <person name="Santos A.J."/>
        </authorList>
    </citation>
    <scope>NUCLEOTIDE SEQUENCE</scope>
    <source>
        <tissue evidence="1">Shoot tissue taken approximately 20 cm above the soil surface</tissue>
    </source>
</reference>
<evidence type="ECO:0000313" key="1">
    <source>
        <dbReference type="EMBL" id="JAE19313.1"/>
    </source>
</evidence>
<dbReference type="EMBL" id="GBRH01178583">
    <property type="protein sequence ID" value="JAE19313.1"/>
    <property type="molecule type" value="Transcribed_RNA"/>
</dbReference>
<dbReference type="AlphaFoldDB" id="A0A0A9GF53"/>
<organism evidence="1">
    <name type="scientific">Arundo donax</name>
    <name type="common">Giant reed</name>
    <name type="synonym">Donax arundinaceus</name>
    <dbReference type="NCBI Taxonomy" id="35708"/>
    <lineage>
        <taxon>Eukaryota</taxon>
        <taxon>Viridiplantae</taxon>
        <taxon>Streptophyta</taxon>
        <taxon>Embryophyta</taxon>
        <taxon>Tracheophyta</taxon>
        <taxon>Spermatophyta</taxon>
        <taxon>Magnoliopsida</taxon>
        <taxon>Liliopsida</taxon>
        <taxon>Poales</taxon>
        <taxon>Poaceae</taxon>
        <taxon>PACMAD clade</taxon>
        <taxon>Arundinoideae</taxon>
        <taxon>Arundineae</taxon>
        <taxon>Arundo</taxon>
    </lineage>
</organism>
<proteinExistence type="predicted"/>
<sequence>MALVLQLDWGERGRLAMRVTDWSSSNGEFRRGGGLVDLCVALLFGFGEQLNNEEVDRSAVWVWCLSVWKGSKVVDLVVAEEERGGAGGLA</sequence>
<protein>
    <submittedName>
        <fullName evidence="1">Uncharacterized protein</fullName>
    </submittedName>
</protein>